<dbReference type="EMBL" id="LVJN01000015">
    <property type="protein sequence ID" value="OSM06752.1"/>
    <property type="molecule type" value="Genomic_DNA"/>
</dbReference>
<organism evidence="1 2">
    <name type="scientific">Magnetofaba australis IT-1</name>
    <dbReference type="NCBI Taxonomy" id="1434232"/>
    <lineage>
        <taxon>Bacteria</taxon>
        <taxon>Pseudomonadati</taxon>
        <taxon>Pseudomonadota</taxon>
        <taxon>Magnetococcia</taxon>
        <taxon>Magnetococcales</taxon>
        <taxon>Magnetococcaceae</taxon>
        <taxon>Magnetofaba</taxon>
    </lineage>
</organism>
<reference evidence="1 2" key="1">
    <citation type="journal article" date="2016" name="BMC Genomics">
        <title>Combined genomic and structural analyses of a cultured magnetotactic bacterium reveals its niche adaptation to a dynamic environment.</title>
        <authorList>
            <person name="Araujo A.C."/>
            <person name="Morillo V."/>
            <person name="Cypriano J."/>
            <person name="Teixeira L.C."/>
            <person name="Leao P."/>
            <person name="Lyra S."/>
            <person name="Almeida L.G."/>
            <person name="Bazylinski D.A."/>
            <person name="Vasconcellos A.T."/>
            <person name="Abreu F."/>
            <person name="Lins U."/>
        </authorList>
    </citation>
    <scope>NUCLEOTIDE SEQUENCE [LARGE SCALE GENOMIC DNA]</scope>
    <source>
        <strain evidence="1 2">IT-1</strain>
    </source>
</reference>
<accession>A0A1Y2K7T5</accession>
<keyword evidence="2" id="KW-1185">Reference proteome</keyword>
<protein>
    <submittedName>
        <fullName evidence="1">Uncharacterized protein</fullName>
    </submittedName>
</protein>
<dbReference type="STRING" id="1434232.MAIT1_00391"/>
<dbReference type="AlphaFoldDB" id="A0A1Y2K7T5"/>
<proteinExistence type="predicted"/>
<sequence>MKGEPVAPEINHALLGEIIHELDKELGFDSWHCDEDMWPEESFQSMPVLYASSTAFLAAKIYEKACLVEGYREKEDLIREYVERIYRFVFGKDNIPRAPDGRIDYKFAQPYFADMREEEQKGLSGRQLKVFSLIESVCVASWEEFKADFAKDILDTRGPKKEIDFHWLSRFSFEKRRHEEIVKFRLNMILDGHVSIDCHEKSFIQCVDIEKAIDILEAKSVELRREGLEGGISRWVVEEHRSHWAKEVILKLQIATWRRQDFLDFTTRFRDAHAIIDRYVSTSFADAPAFDDLMSICESDQKDIQEPFAEALEALFEQLHEIAKARMAG</sequence>
<evidence type="ECO:0000313" key="2">
    <source>
        <dbReference type="Proteomes" id="UP000194003"/>
    </source>
</evidence>
<comment type="caution">
    <text evidence="1">The sequence shown here is derived from an EMBL/GenBank/DDBJ whole genome shotgun (WGS) entry which is preliminary data.</text>
</comment>
<name>A0A1Y2K7T5_9PROT</name>
<evidence type="ECO:0000313" key="1">
    <source>
        <dbReference type="EMBL" id="OSM06752.1"/>
    </source>
</evidence>
<gene>
    <name evidence="1" type="ORF">MAIT1_00391</name>
</gene>
<dbReference type="Proteomes" id="UP000194003">
    <property type="component" value="Unassembled WGS sequence"/>
</dbReference>